<gene>
    <name evidence="4" type="ORF">K469DRAFT_712518</name>
</gene>
<organism evidence="4 5">
    <name type="scientific">Zopfia rhizophila CBS 207.26</name>
    <dbReference type="NCBI Taxonomy" id="1314779"/>
    <lineage>
        <taxon>Eukaryota</taxon>
        <taxon>Fungi</taxon>
        <taxon>Dikarya</taxon>
        <taxon>Ascomycota</taxon>
        <taxon>Pezizomycotina</taxon>
        <taxon>Dothideomycetes</taxon>
        <taxon>Dothideomycetes incertae sedis</taxon>
        <taxon>Zopfiaceae</taxon>
        <taxon>Zopfia</taxon>
    </lineage>
</organism>
<feature type="domain" description="NmrA-like" evidence="3">
    <location>
        <begin position="11"/>
        <end position="212"/>
    </location>
</feature>
<reference evidence="4" key="1">
    <citation type="journal article" date="2020" name="Stud. Mycol.">
        <title>101 Dothideomycetes genomes: a test case for predicting lifestyles and emergence of pathogens.</title>
        <authorList>
            <person name="Haridas S."/>
            <person name="Albert R."/>
            <person name="Binder M."/>
            <person name="Bloem J."/>
            <person name="Labutti K."/>
            <person name="Salamov A."/>
            <person name="Andreopoulos B."/>
            <person name="Baker S."/>
            <person name="Barry K."/>
            <person name="Bills G."/>
            <person name="Bluhm B."/>
            <person name="Cannon C."/>
            <person name="Castanera R."/>
            <person name="Culley D."/>
            <person name="Daum C."/>
            <person name="Ezra D."/>
            <person name="Gonzalez J."/>
            <person name="Henrissat B."/>
            <person name="Kuo A."/>
            <person name="Liang C."/>
            <person name="Lipzen A."/>
            <person name="Lutzoni F."/>
            <person name="Magnuson J."/>
            <person name="Mondo S."/>
            <person name="Nolan M."/>
            <person name="Ohm R."/>
            <person name="Pangilinan J."/>
            <person name="Park H.-J."/>
            <person name="Ramirez L."/>
            <person name="Alfaro M."/>
            <person name="Sun H."/>
            <person name="Tritt A."/>
            <person name="Yoshinaga Y."/>
            <person name="Zwiers L.-H."/>
            <person name="Turgeon B."/>
            <person name="Goodwin S."/>
            <person name="Spatafora J."/>
            <person name="Crous P."/>
            <person name="Grigoriev I."/>
        </authorList>
    </citation>
    <scope>NUCLEOTIDE SEQUENCE</scope>
    <source>
        <strain evidence="4">CBS 207.26</strain>
    </source>
</reference>
<dbReference type="Gene3D" id="3.40.50.720">
    <property type="entry name" value="NAD(P)-binding Rossmann-like Domain"/>
    <property type="match status" value="1"/>
</dbReference>
<name>A0A6A6ENI1_9PEZI</name>
<dbReference type="InterPro" id="IPR036291">
    <property type="entry name" value="NAD(P)-bd_dom_sf"/>
</dbReference>
<sequence>MTAPNQTLLLGAGELGTAFLPYLSSLPTTHITVAVRDVSKYIHLSKPNVSLISLDYSRPSSTLAQTFAKHDTIISCTGFGQNGTQKKLTEAVLEAGKLRKEKGKGRIWYFPWQWGVNYDITKDSGGLMPLFGEQLEVRNTLRSQAVSSNIKWTIVSTGMFMSFLFEPFWGMVVKEGDEIVARALRSWEHKVTATDVSDIGKMLVEILARGNPASENSIVYIV</sequence>
<evidence type="ECO:0000256" key="1">
    <source>
        <dbReference type="ARBA" id="ARBA00022857"/>
    </source>
</evidence>
<dbReference type="OrthoDB" id="5283654at2759"/>
<protein>
    <submittedName>
        <fullName evidence="4">NAD(P)-binding protein</fullName>
    </submittedName>
</protein>
<keyword evidence="5" id="KW-1185">Reference proteome</keyword>
<dbReference type="PANTHER" id="PTHR47706:SF6">
    <property type="entry name" value="NMRA-LIKE FAMILY PROTEIN (AFU_ORTHOLOGUE AFUA_6G00280)"/>
    <property type="match status" value="1"/>
</dbReference>
<evidence type="ECO:0000256" key="2">
    <source>
        <dbReference type="ARBA" id="ARBA00023002"/>
    </source>
</evidence>
<accession>A0A6A6ENI1</accession>
<dbReference type="EMBL" id="ML994613">
    <property type="protein sequence ID" value="KAF2193727.1"/>
    <property type="molecule type" value="Genomic_DNA"/>
</dbReference>
<proteinExistence type="predicted"/>
<keyword evidence="2" id="KW-0560">Oxidoreductase</keyword>
<dbReference type="PANTHER" id="PTHR47706">
    <property type="entry name" value="NMRA-LIKE FAMILY PROTEIN"/>
    <property type="match status" value="1"/>
</dbReference>
<dbReference type="Proteomes" id="UP000800200">
    <property type="component" value="Unassembled WGS sequence"/>
</dbReference>
<dbReference type="InterPro" id="IPR051609">
    <property type="entry name" value="NmrA/Isoflavone_reductase-like"/>
</dbReference>
<evidence type="ECO:0000259" key="3">
    <source>
        <dbReference type="Pfam" id="PF05368"/>
    </source>
</evidence>
<dbReference type="GO" id="GO:0016491">
    <property type="term" value="F:oxidoreductase activity"/>
    <property type="evidence" value="ECO:0007669"/>
    <property type="project" value="UniProtKB-KW"/>
</dbReference>
<dbReference type="SUPFAM" id="SSF51735">
    <property type="entry name" value="NAD(P)-binding Rossmann-fold domains"/>
    <property type="match status" value="1"/>
</dbReference>
<dbReference type="InterPro" id="IPR008030">
    <property type="entry name" value="NmrA-like"/>
</dbReference>
<dbReference type="AlphaFoldDB" id="A0A6A6ENI1"/>
<evidence type="ECO:0000313" key="5">
    <source>
        <dbReference type="Proteomes" id="UP000800200"/>
    </source>
</evidence>
<dbReference type="Pfam" id="PF05368">
    <property type="entry name" value="NmrA"/>
    <property type="match status" value="1"/>
</dbReference>
<keyword evidence="1" id="KW-0521">NADP</keyword>
<evidence type="ECO:0000313" key="4">
    <source>
        <dbReference type="EMBL" id="KAF2193727.1"/>
    </source>
</evidence>